<dbReference type="InterPro" id="IPR050683">
    <property type="entry name" value="Bact_Polysacc_Export_ATP-bd"/>
</dbReference>
<keyword evidence="2" id="KW-0813">Transport</keyword>
<comment type="caution">
    <text evidence="6">The sequence shown here is derived from an EMBL/GenBank/DDBJ whole genome shotgun (WGS) entry which is preliminary data.</text>
</comment>
<sequence length="412" mass="46036">MPDIAIKFDNISKRYEKGSSTIRESIAKLFRGSKDQNYLTHESPASRSNAFWALKDVNFEVKKGNTLGIIGPNGAGKSTILKLLAGITEPTTGKITINGKIGVLIELGAGFHPEFTGRENIYLNGAIMGMGKKEINEKFDNIVDFAELQEFIDTPVKHYSSGMYVRLGFSIAAHLEPDILLIDEVLAVGDASFQAKCLKKIGELKQSGVIMVLVSHNLHSIRILCDKTILLNQGNIIFYGETETAINNYTDLITKKTEPSSTEEVKFRSKDKEKKDKAEILEIEFLNNQNLKKDVYYTGEKLILAIKYLAHCKIDNPVFTLGIYSIDGILYAGHSTALDGFHIDSIEGYGTVKVEFEHLSLLPGIYEISVGIFDKEGLSPYDWHQKSYRLHVVAGGRKATGLFYFNHRWQVE</sequence>
<dbReference type="CDD" id="cd03220">
    <property type="entry name" value="ABC_KpsT_Wzt"/>
    <property type="match status" value="1"/>
</dbReference>
<reference evidence="6 7" key="1">
    <citation type="journal article" date="2016" name="Nat. Commun.">
        <title>Thousands of microbial genomes shed light on interconnected biogeochemical processes in an aquifer system.</title>
        <authorList>
            <person name="Anantharaman K."/>
            <person name="Brown C.T."/>
            <person name="Hug L.A."/>
            <person name="Sharon I."/>
            <person name="Castelle C.J."/>
            <person name="Probst A.J."/>
            <person name="Thomas B.C."/>
            <person name="Singh A."/>
            <person name="Wilkins M.J."/>
            <person name="Karaoz U."/>
            <person name="Brodie E.L."/>
            <person name="Williams K.H."/>
            <person name="Hubbard S.S."/>
            <person name="Banfield J.F."/>
        </authorList>
    </citation>
    <scope>NUCLEOTIDE SEQUENCE [LARGE SCALE GENOMIC DNA]</scope>
</reference>
<keyword evidence="3" id="KW-0547">Nucleotide-binding</keyword>
<comment type="similarity">
    <text evidence="1">Belongs to the ABC transporter superfamily.</text>
</comment>
<dbReference type="InterPro" id="IPR027417">
    <property type="entry name" value="P-loop_NTPase"/>
</dbReference>
<keyword evidence="4" id="KW-0067">ATP-binding</keyword>
<dbReference type="SMART" id="SM00382">
    <property type="entry name" value="AAA"/>
    <property type="match status" value="1"/>
</dbReference>
<evidence type="ECO:0000313" key="6">
    <source>
        <dbReference type="EMBL" id="OGL42695.1"/>
    </source>
</evidence>
<dbReference type="GO" id="GO:0016020">
    <property type="term" value="C:membrane"/>
    <property type="evidence" value="ECO:0007669"/>
    <property type="project" value="InterPro"/>
</dbReference>
<name>A0A1F7RM81_9BACT</name>
<dbReference type="InterPro" id="IPR015860">
    <property type="entry name" value="ABC_transpr_TagH-like"/>
</dbReference>
<dbReference type="EMBL" id="MGDB01000031">
    <property type="protein sequence ID" value="OGL42695.1"/>
    <property type="molecule type" value="Genomic_DNA"/>
</dbReference>
<dbReference type="Gene3D" id="3.40.50.300">
    <property type="entry name" value="P-loop containing nucleotide triphosphate hydrolases"/>
    <property type="match status" value="1"/>
</dbReference>
<dbReference type="GO" id="GO:0005524">
    <property type="term" value="F:ATP binding"/>
    <property type="evidence" value="ECO:0007669"/>
    <property type="project" value="UniProtKB-KW"/>
</dbReference>
<evidence type="ECO:0000256" key="2">
    <source>
        <dbReference type="ARBA" id="ARBA00022448"/>
    </source>
</evidence>
<dbReference type="Pfam" id="PF14524">
    <property type="entry name" value="Wzt_C"/>
    <property type="match status" value="1"/>
</dbReference>
<feature type="domain" description="ABC transporter" evidence="5">
    <location>
        <begin position="6"/>
        <end position="258"/>
    </location>
</feature>
<dbReference type="GO" id="GO:0140359">
    <property type="term" value="F:ABC-type transporter activity"/>
    <property type="evidence" value="ECO:0007669"/>
    <property type="project" value="InterPro"/>
</dbReference>
<dbReference type="GO" id="GO:0016887">
    <property type="term" value="F:ATP hydrolysis activity"/>
    <property type="evidence" value="ECO:0007669"/>
    <property type="project" value="InterPro"/>
</dbReference>
<evidence type="ECO:0000256" key="3">
    <source>
        <dbReference type="ARBA" id="ARBA00022741"/>
    </source>
</evidence>
<gene>
    <name evidence="6" type="ORF">A2042_01670</name>
</gene>
<organism evidence="6 7">
    <name type="scientific">Candidatus Schekmanbacteria bacterium GWA2_38_11</name>
    <dbReference type="NCBI Taxonomy" id="1817876"/>
    <lineage>
        <taxon>Bacteria</taxon>
        <taxon>Candidatus Schekmaniibacteriota</taxon>
    </lineage>
</organism>
<dbReference type="AlphaFoldDB" id="A0A1F7RM81"/>
<dbReference type="PROSITE" id="PS50893">
    <property type="entry name" value="ABC_TRANSPORTER_2"/>
    <property type="match status" value="1"/>
</dbReference>
<dbReference type="InterPro" id="IPR003439">
    <property type="entry name" value="ABC_transporter-like_ATP-bd"/>
</dbReference>
<dbReference type="InterPro" id="IPR003593">
    <property type="entry name" value="AAA+_ATPase"/>
</dbReference>
<dbReference type="SUPFAM" id="SSF52540">
    <property type="entry name" value="P-loop containing nucleoside triphosphate hydrolases"/>
    <property type="match status" value="1"/>
</dbReference>
<dbReference type="Gene3D" id="2.70.50.60">
    <property type="entry name" value="abc- transporter (atp binding component) like domain"/>
    <property type="match status" value="1"/>
</dbReference>
<proteinExistence type="inferred from homology"/>
<evidence type="ECO:0000313" key="7">
    <source>
        <dbReference type="Proteomes" id="UP000178526"/>
    </source>
</evidence>
<dbReference type="PANTHER" id="PTHR46743">
    <property type="entry name" value="TEICHOIC ACIDS EXPORT ATP-BINDING PROTEIN TAGH"/>
    <property type="match status" value="1"/>
</dbReference>
<dbReference type="PANTHER" id="PTHR46743:SF2">
    <property type="entry name" value="TEICHOIC ACIDS EXPORT ATP-BINDING PROTEIN TAGH"/>
    <property type="match status" value="1"/>
</dbReference>
<evidence type="ECO:0000259" key="5">
    <source>
        <dbReference type="PROSITE" id="PS50893"/>
    </source>
</evidence>
<dbReference type="InterPro" id="IPR029439">
    <property type="entry name" value="Wzt_C"/>
</dbReference>
<evidence type="ECO:0000256" key="4">
    <source>
        <dbReference type="ARBA" id="ARBA00022840"/>
    </source>
</evidence>
<evidence type="ECO:0000256" key="1">
    <source>
        <dbReference type="ARBA" id="ARBA00005417"/>
    </source>
</evidence>
<dbReference type="Proteomes" id="UP000178526">
    <property type="component" value="Unassembled WGS sequence"/>
</dbReference>
<dbReference type="CDD" id="cd10147">
    <property type="entry name" value="Wzt_C-like"/>
    <property type="match status" value="1"/>
</dbReference>
<dbReference type="Pfam" id="PF00005">
    <property type="entry name" value="ABC_tran"/>
    <property type="match status" value="1"/>
</dbReference>
<protein>
    <recommendedName>
        <fullName evidence="5">ABC transporter domain-containing protein</fullName>
    </recommendedName>
</protein>
<accession>A0A1F7RM81</accession>